<organism evidence="6 7">
    <name type="scientific">Arabidopsis thaliana</name>
    <name type="common">Mouse-ear cress</name>
    <dbReference type="NCBI Taxonomy" id="3702"/>
    <lineage>
        <taxon>Eukaryota</taxon>
        <taxon>Viridiplantae</taxon>
        <taxon>Streptophyta</taxon>
        <taxon>Embryophyta</taxon>
        <taxon>Tracheophyta</taxon>
        <taxon>Spermatophyta</taxon>
        <taxon>Magnoliopsida</taxon>
        <taxon>eudicotyledons</taxon>
        <taxon>Gunneridae</taxon>
        <taxon>Pentapetalae</taxon>
        <taxon>rosids</taxon>
        <taxon>malvids</taxon>
        <taxon>Brassicales</taxon>
        <taxon>Brassicaceae</taxon>
        <taxon>Camelineae</taxon>
        <taxon>Arabidopsis</taxon>
    </lineage>
</organism>
<evidence type="ECO:0000313" key="7">
    <source>
        <dbReference type="Proteomes" id="UP000078284"/>
    </source>
</evidence>
<gene>
    <name evidence="6" type="ordered locus">AXX17_At2g01730</name>
</gene>
<feature type="compositionally biased region" description="Basic and acidic residues" evidence="3">
    <location>
        <begin position="251"/>
        <end position="260"/>
    </location>
</feature>
<feature type="compositionally biased region" description="Basic and acidic residues" evidence="3">
    <location>
        <begin position="109"/>
        <end position="118"/>
    </location>
</feature>
<dbReference type="EC" id="2.7.8.7" evidence="1"/>
<evidence type="ECO:0000256" key="2">
    <source>
        <dbReference type="ARBA" id="ARBA00022679"/>
    </source>
</evidence>
<evidence type="ECO:0000313" key="6">
    <source>
        <dbReference type="EMBL" id="OAP08988.1"/>
    </source>
</evidence>
<dbReference type="GO" id="GO:0000287">
    <property type="term" value="F:magnesium ion binding"/>
    <property type="evidence" value="ECO:0007669"/>
    <property type="project" value="InterPro"/>
</dbReference>
<evidence type="ECO:0000259" key="5">
    <source>
        <dbReference type="Pfam" id="PF22624"/>
    </source>
</evidence>
<dbReference type="GO" id="GO:0008897">
    <property type="term" value="F:holo-[acyl-carrier-protein] synthase activity"/>
    <property type="evidence" value="ECO:0007669"/>
    <property type="project" value="UniProtKB-EC"/>
</dbReference>
<feature type="region of interest" description="Disordered" evidence="3">
    <location>
        <begin position="216"/>
        <end position="268"/>
    </location>
</feature>
<dbReference type="ExpressionAtlas" id="A0A178VT69">
    <property type="expression patterns" value="baseline and differential"/>
</dbReference>
<dbReference type="EMBL" id="LUHQ01000002">
    <property type="protein sequence ID" value="OAP08988.1"/>
    <property type="molecule type" value="Genomic_DNA"/>
</dbReference>
<dbReference type="InterPro" id="IPR050559">
    <property type="entry name" value="P-Pant_transferase_sf"/>
</dbReference>
<accession>A0A178VT69</accession>
<dbReference type="PANTHER" id="PTHR12215">
    <property type="entry name" value="PHOSPHOPANTETHEINE TRANSFERASE"/>
    <property type="match status" value="1"/>
</dbReference>
<proteinExistence type="predicted"/>
<evidence type="ECO:0000256" key="1">
    <source>
        <dbReference type="ARBA" id="ARBA00013172"/>
    </source>
</evidence>
<protein>
    <recommendedName>
        <fullName evidence="1">holo-[acyl-carrier-protein] synthase</fullName>
        <ecNumber evidence="1">2.7.8.7</ecNumber>
    </recommendedName>
</protein>
<feature type="domain" description="4'-phosphopantetheinyl transferase" evidence="4">
    <location>
        <begin position="490"/>
        <end position="577"/>
    </location>
</feature>
<dbReference type="Gene3D" id="3.90.470.20">
    <property type="entry name" value="4'-phosphopantetheinyl transferase domain"/>
    <property type="match status" value="2"/>
</dbReference>
<evidence type="ECO:0000256" key="3">
    <source>
        <dbReference type="SAM" id="MobiDB-lite"/>
    </source>
</evidence>
<dbReference type="SUPFAM" id="SSF56214">
    <property type="entry name" value="4'-phosphopantetheinyl transferase"/>
    <property type="match status" value="2"/>
</dbReference>
<dbReference type="Pfam" id="PF01648">
    <property type="entry name" value="ACPS"/>
    <property type="match status" value="1"/>
</dbReference>
<feature type="region of interest" description="Disordered" evidence="3">
    <location>
        <begin position="98"/>
        <end position="198"/>
    </location>
</feature>
<name>A0A178VT69_ARATH</name>
<dbReference type="InterPro" id="IPR037143">
    <property type="entry name" value="4-PPantetheinyl_Trfase_dom_sf"/>
</dbReference>
<feature type="compositionally biased region" description="Acidic residues" evidence="3">
    <location>
        <begin position="185"/>
        <end position="196"/>
    </location>
</feature>
<reference evidence="7" key="1">
    <citation type="journal article" date="2016" name="Proc. Natl. Acad. Sci. U.S.A.">
        <title>Chromosome-level assembly of Arabidopsis thaliana Ler reveals the extent of translocation and inversion polymorphisms.</title>
        <authorList>
            <person name="Zapata L."/>
            <person name="Ding J."/>
            <person name="Willing E.M."/>
            <person name="Hartwig B."/>
            <person name="Bezdan D."/>
            <person name="Jiao W.B."/>
            <person name="Patel V."/>
            <person name="Velikkakam James G."/>
            <person name="Koornneef M."/>
            <person name="Ossowski S."/>
            <person name="Schneeberger K."/>
        </authorList>
    </citation>
    <scope>NUCLEOTIDE SEQUENCE [LARGE SCALE GENOMIC DNA]</scope>
    <source>
        <strain evidence="7">cv. Landsberg erecta</strain>
    </source>
</reference>
<keyword evidence="2" id="KW-0808">Transferase</keyword>
<dbReference type="FunFam" id="3.90.470.20:FF:000035">
    <property type="entry name" value="L-aminoadipate-semialdehyde dehydrogenase-phosphopantetheinyl transferase"/>
    <property type="match status" value="1"/>
</dbReference>
<dbReference type="Proteomes" id="UP000078284">
    <property type="component" value="Chromosome 2"/>
</dbReference>
<dbReference type="InterPro" id="IPR008278">
    <property type="entry name" value="4-PPantetheinyl_Trfase_dom"/>
</dbReference>
<dbReference type="InterPro" id="IPR055066">
    <property type="entry name" value="AASDHPPT_N"/>
</dbReference>
<comment type="caution">
    <text evidence="6">The sequence shown here is derived from an EMBL/GenBank/DDBJ whole genome shotgun (WGS) entry which is preliminary data.</text>
</comment>
<dbReference type="Pfam" id="PF22624">
    <property type="entry name" value="AASDHPPT_N"/>
    <property type="match status" value="1"/>
</dbReference>
<dbReference type="PANTHER" id="PTHR12215:SF15">
    <property type="entry name" value="4'-PHOSPHOPANTETHEINYL TRANSFERASE SUPERFAMILY-RELATED"/>
    <property type="match status" value="1"/>
</dbReference>
<feature type="compositionally biased region" description="Basic and acidic residues" evidence="3">
    <location>
        <begin position="127"/>
        <end position="143"/>
    </location>
</feature>
<evidence type="ECO:0000259" key="4">
    <source>
        <dbReference type="Pfam" id="PF01648"/>
    </source>
</evidence>
<dbReference type="AlphaFoldDB" id="A0A178VT69"/>
<feature type="domain" description="4'-phosphopantetheinyl transferase N-terminal" evidence="5">
    <location>
        <begin position="394"/>
        <end position="481"/>
    </location>
</feature>
<dbReference type="FunFam" id="3.90.470.20:FF:000010">
    <property type="entry name" value="L-aminoadipate-semialdehyde dehydrogenase-phosphopantetheinyl transferase"/>
    <property type="match status" value="1"/>
</dbReference>
<sequence>MADSGMKCVFVTTNMDNRLGLLMDKDDTVSTFKEKICKEHEQCFPSFGNITISALKVNCCGQLYHLVDSLILNTAFQSNESFLFVDVLRVEEKGKMLTGETPLSNPNLLERETNDLTIKEAPVTQAGDDKTKKRKLKSLDSTKRSHKKRSLGDQSSGKGEVESFAMSPTGKDLEKGEKSAATIDQENDLALVDDENESHKEDVRLGAIVEDINQSADVENEGLNKDGVDGKDADEATTSVKAAKKGRTKKDKAAPTKEDTEVASSSRNVDHDVVIREPQENIGSASQPPLICELSQTRVPWRREATAATVMSSPPMMTSLVKRILFVFFWCGKKSPEKLPTNVSELIRNSVMSQIQRIFSIELPSLVPLQLPSRMETHLWYVVPDEVKSISLLKHYSQILSPSENDKVLQMRGNKLQKNALLARTLVRTTIARYQTNNVVDPRTLIFKKNMYGKPEVDWQSYKNCDSPPLHFNISHTDSLISCGVTVHVPVGIDLEEMERKIKHDVLALAERFYSADEVKFLSAIPDPEVQRKEFIKLWTLKEAYVKALGKGFSGAPFNTFTIQSKAGTNGGYNLCKFFFRLSSHSGIE</sequence>
<feature type="compositionally biased region" description="Basic and acidic residues" evidence="3">
    <location>
        <begin position="222"/>
        <end position="234"/>
    </location>
</feature>